<evidence type="ECO:0000313" key="3">
    <source>
        <dbReference type="Proteomes" id="UP000184088"/>
    </source>
</evidence>
<dbReference type="AlphaFoldDB" id="A0A1M4Z4J9"/>
<protein>
    <submittedName>
        <fullName evidence="2">UDP-glucose 4-epimerase</fullName>
    </submittedName>
</protein>
<dbReference type="InterPro" id="IPR050177">
    <property type="entry name" value="Lipid_A_modif_metabolic_enz"/>
</dbReference>
<dbReference type="RefSeq" id="WP_073343127.1">
    <property type="nucleotide sequence ID" value="NZ_FQVH01000012.1"/>
</dbReference>
<sequence length="308" mass="35141">MKVLVTGGAGFIGSNLVDLLIDKGCDVIVVDSLITGKKENINKAARFYKIDIRDEGIKDIFEKERPEFVIHHAAQIDVQRSIKDPVYDASVNILGTVNLLQQCVHYGVKKIVYASSAAVYGNPLYLGIDESHRVQPLSFYGITKHAVEHYLYVYRELYGLNYTVLRYANVYGPRQDYTGEGGVVAIFIDRLLHGKRPVIYGDGEQTRDFIYVKDVAEANYKALNAGDGEILNISTNRCVTINYLFNILKEIIMSDQNPEYQPPRQGDIRNSYLDNKKAKELLNWQPKYRLEQGLKETVEYYHNIFTVR</sequence>
<dbReference type="CDD" id="cd05256">
    <property type="entry name" value="UDP_AE_SDR_e"/>
    <property type="match status" value="1"/>
</dbReference>
<reference evidence="2 3" key="1">
    <citation type="submission" date="2016-11" db="EMBL/GenBank/DDBJ databases">
        <authorList>
            <person name="Jaros S."/>
            <person name="Januszkiewicz K."/>
            <person name="Wedrychowicz H."/>
        </authorList>
    </citation>
    <scope>NUCLEOTIDE SEQUENCE [LARGE SCALE GENOMIC DNA]</scope>
    <source>
        <strain evidence="2 3">DSM 17918</strain>
    </source>
</reference>
<dbReference type="InterPro" id="IPR036291">
    <property type="entry name" value="NAD(P)-bd_dom_sf"/>
</dbReference>
<dbReference type="PANTHER" id="PTHR43245">
    <property type="entry name" value="BIFUNCTIONAL POLYMYXIN RESISTANCE PROTEIN ARNA"/>
    <property type="match status" value="1"/>
</dbReference>
<feature type="domain" description="NAD-dependent epimerase/dehydratase" evidence="1">
    <location>
        <begin position="3"/>
        <end position="233"/>
    </location>
</feature>
<name>A0A1M4Z4J9_9THEO</name>
<proteinExistence type="predicted"/>
<keyword evidence="3" id="KW-1185">Reference proteome</keyword>
<evidence type="ECO:0000313" key="2">
    <source>
        <dbReference type="EMBL" id="SHF12905.1"/>
    </source>
</evidence>
<dbReference type="Proteomes" id="UP000184088">
    <property type="component" value="Unassembled WGS sequence"/>
</dbReference>
<gene>
    <name evidence="2" type="ORF">SAMN02746089_01350</name>
</gene>
<dbReference type="Pfam" id="PF01370">
    <property type="entry name" value="Epimerase"/>
    <property type="match status" value="1"/>
</dbReference>
<organism evidence="2 3">
    <name type="scientific">Caldanaerobius fijiensis DSM 17918</name>
    <dbReference type="NCBI Taxonomy" id="1121256"/>
    <lineage>
        <taxon>Bacteria</taxon>
        <taxon>Bacillati</taxon>
        <taxon>Bacillota</taxon>
        <taxon>Clostridia</taxon>
        <taxon>Thermoanaerobacterales</taxon>
        <taxon>Thermoanaerobacteraceae</taxon>
        <taxon>Caldanaerobius</taxon>
    </lineage>
</organism>
<dbReference type="PANTHER" id="PTHR43245:SF13">
    <property type="entry name" value="UDP-D-APIOSE_UDP-D-XYLOSE SYNTHASE 2"/>
    <property type="match status" value="1"/>
</dbReference>
<dbReference type="Gene3D" id="3.40.50.720">
    <property type="entry name" value="NAD(P)-binding Rossmann-like Domain"/>
    <property type="match status" value="1"/>
</dbReference>
<dbReference type="SUPFAM" id="SSF51735">
    <property type="entry name" value="NAD(P)-binding Rossmann-fold domains"/>
    <property type="match status" value="1"/>
</dbReference>
<dbReference type="OrthoDB" id="142826at2"/>
<dbReference type="EMBL" id="FQVH01000012">
    <property type="protein sequence ID" value="SHF12905.1"/>
    <property type="molecule type" value="Genomic_DNA"/>
</dbReference>
<accession>A0A1M4Z4J9</accession>
<evidence type="ECO:0000259" key="1">
    <source>
        <dbReference type="Pfam" id="PF01370"/>
    </source>
</evidence>
<dbReference type="STRING" id="1121256.SAMN02746089_01350"/>
<dbReference type="InterPro" id="IPR001509">
    <property type="entry name" value="Epimerase_deHydtase"/>
</dbReference>